<sequence length="80" mass="8909">STFSPHLDLAESEDSSEISHTITDFLKNKEFGTRSSANSLENSKDQYPIKAGVPLSNFSSLISDEMVPNYLMIHLSIFID</sequence>
<dbReference type="AlphaFoldDB" id="A0A3M7PFR8"/>
<dbReference type="Proteomes" id="UP000276133">
    <property type="component" value="Unassembled WGS sequence"/>
</dbReference>
<name>A0A3M7PFR8_BRAPC</name>
<keyword evidence="2" id="KW-1185">Reference proteome</keyword>
<evidence type="ECO:0000313" key="1">
    <source>
        <dbReference type="EMBL" id="RMZ97859.1"/>
    </source>
</evidence>
<evidence type="ECO:0000313" key="2">
    <source>
        <dbReference type="Proteomes" id="UP000276133"/>
    </source>
</evidence>
<gene>
    <name evidence="1" type="ORF">BpHYR1_020012</name>
</gene>
<organism evidence="1 2">
    <name type="scientific">Brachionus plicatilis</name>
    <name type="common">Marine rotifer</name>
    <name type="synonym">Brachionus muelleri</name>
    <dbReference type="NCBI Taxonomy" id="10195"/>
    <lineage>
        <taxon>Eukaryota</taxon>
        <taxon>Metazoa</taxon>
        <taxon>Spiralia</taxon>
        <taxon>Gnathifera</taxon>
        <taxon>Rotifera</taxon>
        <taxon>Eurotatoria</taxon>
        <taxon>Monogononta</taxon>
        <taxon>Pseudotrocha</taxon>
        <taxon>Ploima</taxon>
        <taxon>Brachionidae</taxon>
        <taxon>Brachionus</taxon>
    </lineage>
</organism>
<accession>A0A3M7PFR8</accession>
<dbReference type="EMBL" id="REGN01011137">
    <property type="protein sequence ID" value="RMZ97859.1"/>
    <property type="molecule type" value="Genomic_DNA"/>
</dbReference>
<feature type="non-terminal residue" evidence="1">
    <location>
        <position position="1"/>
    </location>
</feature>
<reference evidence="1 2" key="1">
    <citation type="journal article" date="2018" name="Sci. Rep.">
        <title>Genomic signatures of local adaptation to the degree of environmental predictability in rotifers.</title>
        <authorList>
            <person name="Franch-Gras L."/>
            <person name="Hahn C."/>
            <person name="Garcia-Roger E.M."/>
            <person name="Carmona M.J."/>
            <person name="Serra M."/>
            <person name="Gomez A."/>
        </authorList>
    </citation>
    <scope>NUCLEOTIDE SEQUENCE [LARGE SCALE GENOMIC DNA]</scope>
    <source>
        <strain evidence="1">HYR1</strain>
    </source>
</reference>
<protein>
    <submittedName>
        <fullName evidence="1">Uncharacterized protein</fullName>
    </submittedName>
</protein>
<proteinExistence type="predicted"/>
<comment type="caution">
    <text evidence="1">The sequence shown here is derived from an EMBL/GenBank/DDBJ whole genome shotgun (WGS) entry which is preliminary data.</text>
</comment>